<evidence type="ECO:0000313" key="1">
    <source>
        <dbReference type="EMBL" id="KAL0932141.1"/>
    </source>
</evidence>
<dbReference type="EMBL" id="VUJX02000009">
    <property type="protein sequence ID" value="KAL0932141.1"/>
    <property type="molecule type" value="Genomic_DNA"/>
</dbReference>
<name>A0ACC3YJQ7_COLTU</name>
<protein>
    <submittedName>
        <fullName evidence="1">Uncharacterized protein</fullName>
    </submittedName>
</protein>
<evidence type="ECO:0000313" key="2">
    <source>
        <dbReference type="Proteomes" id="UP000805649"/>
    </source>
</evidence>
<accession>A0ACC3YJQ7</accession>
<dbReference type="Proteomes" id="UP000805649">
    <property type="component" value="Unassembled WGS sequence"/>
</dbReference>
<proteinExistence type="predicted"/>
<keyword evidence="2" id="KW-1185">Reference proteome</keyword>
<comment type="caution">
    <text evidence="1">The sequence shown here is derived from an EMBL/GenBank/DDBJ whole genome shotgun (WGS) entry which is preliminary data.</text>
</comment>
<gene>
    <name evidence="1" type="ORF">CTRU02_213094</name>
</gene>
<reference evidence="1 2" key="1">
    <citation type="journal article" date="2020" name="Phytopathology">
        <title>Genome Sequence Resources of Colletotrichum truncatum, C. plurivorum, C. musicola, and C. sojae: Four Species Pathogenic to Soybean (Glycine max).</title>
        <authorList>
            <person name="Rogerio F."/>
            <person name="Boufleur T.R."/>
            <person name="Ciampi-Guillardi M."/>
            <person name="Sukno S.A."/>
            <person name="Thon M.R."/>
            <person name="Massola Junior N.S."/>
            <person name="Baroncelli R."/>
        </authorList>
    </citation>
    <scope>NUCLEOTIDE SEQUENCE [LARGE SCALE GENOMIC DNA]</scope>
    <source>
        <strain evidence="1 2">CMES1059</strain>
    </source>
</reference>
<sequence>MTASKTNKATLADLPVPPNTPNTLTTPRATAKRFVLDEENLVPDITILKGIFGDTLSKCPRFKVITNDVDACTFVVDLEGESKSPESFPTKLSIRIEAAQPNKQLFCSAAFQKIAHRRLPHLIPKIWGVGSTKASGGRELHYILSQHYQEDVVTVESIWEKLNNSAKRALMADVVSTMSDLQGIRLRELDKEDWDIPTENPLTSQDTEDMPAVGNSHVGWFKHIKSFLLEILDPGKAKYGLAADDEGSVVLSTNFSANGIPNPQNIEFTSDDLAILQHACVLCHNDIEPRNILVRLKCTDFGLGCELVAITNFDSAGFFPFAYETARKDTDLGKKNRHGDWYELYKDFTRLLLREHADRNFLKIEEKLIKAVVLADRGQRRSQAFNVGNRVQEKWLEREGFKRSDNARVGFVKSDVATRVFTQADDDKLEEEALKELGYI</sequence>
<organism evidence="1 2">
    <name type="scientific">Colletotrichum truncatum</name>
    <name type="common">Anthracnose fungus</name>
    <name type="synonym">Colletotrichum capsici</name>
    <dbReference type="NCBI Taxonomy" id="5467"/>
    <lineage>
        <taxon>Eukaryota</taxon>
        <taxon>Fungi</taxon>
        <taxon>Dikarya</taxon>
        <taxon>Ascomycota</taxon>
        <taxon>Pezizomycotina</taxon>
        <taxon>Sordariomycetes</taxon>
        <taxon>Hypocreomycetidae</taxon>
        <taxon>Glomerellales</taxon>
        <taxon>Glomerellaceae</taxon>
        <taxon>Colletotrichum</taxon>
        <taxon>Colletotrichum truncatum species complex</taxon>
    </lineage>
</organism>